<evidence type="ECO:0000256" key="11">
    <source>
        <dbReference type="RuleBase" id="RU003781"/>
    </source>
</evidence>
<keyword evidence="7 10" id="KW-0546">Nucleotide metabolism</keyword>
<feature type="active site" description="Proton acceptor" evidence="10">
    <location>
        <position position="73"/>
    </location>
</feature>
<evidence type="ECO:0000256" key="4">
    <source>
        <dbReference type="ARBA" id="ARBA00022741"/>
    </source>
</evidence>
<comment type="catalytic activity">
    <reaction evidence="8 10">
        <text>dITP + H2O = dIMP + diphosphate + H(+)</text>
        <dbReference type="Rhea" id="RHEA:28342"/>
        <dbReference type="ChEBI" id="CHEBI:15377"/>
        <dbReference type="ChEBI" id="CHEBI:15378"/>
        <dbReference type="ChEBI" id="CHEBI:33019"/>
        <dbReference type="ChEBI" id="CHEBI:61194"/>
        <dbReference type="ChEBI" id="CHEBI:61382"/>
        <dbReference type="EC" id="3.6.1.66"/>
    </reaction>
</comment>
<evidence type="ECO:0000256" key="8">
    <source>
        <dbReference type="ARBA" id="ARBA00051875"/>
    </source>
</evidence>
<feature type="binding site" evidence="10">
    <location>
        <begin position="186"/>
        <end position="187"/>
    </location>
    <ligand>
        <name>substrate</name>
    </ligand>
</feature>
<evidence type="ECO:0000256" key="3">
    <source>
        <dbReference type="ARBA" id="ARBA00022723"/>
    </source>
</evidence>
<keyword evidence="6 10" id="KW-0460">Magnesium</keyword>
<dbReference type="GO" id="GO:0035870">
    <property type="term" value="F:dITP diphosphatase activity"/>
    <property type="evidence" value="ECO:0007669"/>
    <property type="project" value="UniProtKB-UniRule"/>
</dbReference>
<dbReference type="PANTHER" id="PTHR11067">
    <property type="entry name" value="INOSINE TRIPHOSPHATE PYROPHOSPHATASE/HAM1 PROTEIN"/>
    <property type="match status" value="1"/>
</dbReference>
<reference evidence="12 13" key="1">
    <citation type="submission" date="2013-10" db="EMBL/GenBank/DDBJ databases">
        <title>Salinisphaera orenii MK-B5 Genome Sequencing.</title>
        <authorList>
            <person name="Lai Q."/>
            <person name="Li C."/>
            <person name="Shao Z."/>
        </authorList>
    </citation>
    <scope>NUCLEOTIDE SEQUENCE [LARGE SCALE GENOMIC DNA]</scope>
    <source>
        <strain evidence="12 13">MK-B5</strain>
    </source>
</reference>
<dbReference type="AlphaFoldDB" id="A0A423PST9"/>
<dbReference type="EMBL" id="AYKH01000008">
    <property type="protein sequence ID" value="ROO28667.1"/>
    <property type="molecule type" value="Genomic_DNA"/>
</dbReference>
<dbReference type="GO" id="GO:0036220">
    <property type="term" value="F:ITP diphosphatase activity"/>
    <property type="evidence" value="ECO:0007669"/>
    <property type="project" value="UniProtKB-UniRule"/>
</dbReference>
<accession>A0A423PST9</accession>
<dbReference type="NCBIfam" id="TIGR00042">
    <property type="entry name" value="RdgB/HAM1 family non-canonical purine NTP pyrophosphatase"/>
    <property type="match status" value="1"/>
</dbReference>
<dbReference type="CDD" id="cd00515">
    <property type="entry name" value="HAM1"/>
    <property type="match status" value="1"/>
</dbReference>
<dbReference type="PANTHER" id="PTHR11067:SF9">
    <property type="entry name" value="INOSINE TRIPHOSPHATE PYROPHOSPHATASE"/>
    <property type="match status" value="1"/>
</dbReference>
<feature type="binding site" evidence="10">
    <location>
        <position position="181"/>
    </location>
    <ligand>
        <name>substrate</name>
    </ligand>
</feature>
<keyword evidence="4 10" id="KW-0547">Nucleotide-binding</keyword>
<dbReference type="GO" id="GO:0005829">
    <property type="term" value="C:cytosol"/>
    <property type="evidence" value="ECO:0007669"/>
    <property type="project" value="TreeGrafter"/>
</dbReference>
<comment type="subunit">
    <text evidence="2 10">Homodimer.</text>
</comment>
<dbReference type="GO" id="GO:0000166">
    <property type="term" value="F:nucleotide binding"/>
    <property type="evidence" value="ECO:0007669"/>
    <property type="project" value="UniProtKB-KW"/>
</dbReference>
<evidence type="ECO:0000256" key="10">
    <source>
        <dbReference type="HAMAP-Rule" id="MF_01405"/>
    </source>
</evidence>
<dbReference type="GO" id="GO:0009117">
    <property type="term" value="P:nucleotide metabolic process"/>
    <property type="evidence" value="ECO:0007669"/>
    <property type="project" value="UniProtKB-KW"/>
</dbReference>
<evidence type="ECO:0000313" key="13">
    <source>
        <dbReference type="Proteomes" id="UP000283993"/>
    </source>
</evidence>
<comment type="similarity">
    <text evidence="1 10 11">Belongs to the HAM1 NTPase family.</text>
</comment>
<comment type="function">
    <text evidence="10">Pyrophosphatase that catalyzes the hydrolysis of nucleoside triphosphates to their monophosphate derivatives, with a high preference for the non-canonical purine nucleotides XTP (xanthosine triphosphate), dITP (deoxyinosine triphosphate) and ITP. Seems to function as a house-cleaning enzyme that removes non-canonical purine nucleotides from the nucleotide pool, thus preventing their incorporation into DNA/RNA and avoiding chromosomal lesions.</text>
</comment>
<dbReference type="InterPro" id="IPR029001">
    <property type="entry name" value="ITPase-like_fam"/>
</dbReference>
<dbReference type="HAMAP" id="MF_01405">
    <property type="entry name" value="Non_canon_purine_NTPase"/>
    <property type="match status" value="1"/>
</dbReference>
<evidence type="ECO:0000256" key="9">
    <source>
        <dbReference type="ARBA" id="ARBA00052017"/>
    </source>
</evidence>
<dbReference type="InterPro" id="IPR002637">
    <property type="entry name" value="RdgB/HAM1"/>
</dbReference>
<keyword evidence="13" id="KW-1185">Reference proteome</keyword>
<evidence type="ECO:0000313" key="12">
    <source>
        <dbReference type="EMBL" id="ROO28667.1"/>
    </source>
</evidence>
<gene>
    <name evidence="12" type="ORF">SAOR_05260</name>
</gene>
<evidence type="ECO:0000256" key="6">
    <source>
        <dbReference type="ARBA" id="ARBA00022842"/>
    </source>
</evidence>
<evidence type="ECO:0000256" key="7">
    <source>
        <dbReference type="ARBA" id="ARBA00023080"/>
    </source>
</evidence>
<comment type="cofactor">
    <cofactor evidence="10">
        <name>Mg(2+)</name>
        <dbReference type="ChEBI" id="CHEBI:18420"/>
    </cofactor>
    <text evidence="10">Binds 1 Mg(2+) ion per subunit.</text>
</comment>
<comment type="catalytic activity">
    <reaction evidence="10">
        <text>ITP + H2O = IMP + diphosphate + H(+)</text>
        <dbReference type="Rhea" id="RHEA:29399"/>
        <dbReference type="ChEBI" id="CHEBI:15377"/>
        <dbReference type="ChEBI" id="CHEBI:15378"/>
        <dbReference type="ChEBI" id="CHEBI:33019"/>
        <dbReference type="ChEBI" id="CHEBI:58053"/>
        <dbReference type="ChEBI" id="CHEBI:61402"/>
        <dbReference type="EC" id="3.6.1.66"/>
    </reaction>
</comment>
<sequence length="202" mass="21185">MNGLPRRWVLASGNAGKLAEMRALLDGLGIDLSAQSEFDVADAEETGIGFVDNALIKARHAAAHTGLAAIADDSGLAVDALDGAPGVRSARYAGVHGDDAANNAKLVSALGDIPAAERGAAFHCCLVATRSAHDPVPIIAHGVWRGRVLTEPRGDHGFGYDPLFWVESENASAAEMSAEHKNRVSHRARAMHELIERLRAGG</sequence>
<feature type="binding site" evidence="10">
    <location>
        <position position="74"/>
    </location>
    <ligand>
        <name>substrate</name>
    </ligand>
</feature>
<dbReference type="SUPFAM" id="SSF52972">
    <property type="entry name" value="ITPase-like"/>
    <property type="match status" value="1"/>
</dbReference>
<evidence type="ECO:0000256" key="1">
    <source>
        <dbReference type="ARBA" id="ARBA00008023"/>
    </source>
</evidence>
<dbReference type="RefSeq" id="WP_123630525.1">
    <property type="nucleotide sequence ID" value="NZ_AYKH01000008.1"/>
</dbReference>
<proteinExistence type="inferred from homology"/>
<comment type="catalytic activity">
    <reaction evidence="9 10">
        <text>XTP + H2O = XMP + diphosphate + H(+)</text>
        <dbReference type="Rhea" id="RHEA:28610"/>
        <dbReference type="ChEBI" id="CHEBI:15377"/>
        <dbReference type="ChEBI" id="CHEBI:15378"/>
        <dbReference type="ChEBI" id="CHEBI:33019"/>
        <dbReference type="ChEBI" id="CHEBI:57464"/>
        <dbReference type="ChEBI" id="CHEBI:61314"/>
        <dbReference type="EC" id="3.6.1.66"/>
    </reaction>
</comment>
<dbReference type="Gene3D" id="3.90.950.10">
    <property type="match status" value="1"/>
</dbReference>
<keyword evidence="3 10" id="KW-0479">Metal-binding</keyword>
<feature type="binding site" evidence="10">
    <location>
        <position position="73"/>
    </location>
    <ligand>
        <name>Mg(2+)</name>
        <dbReference type="ChEBI" id="CHEBI:18420"/>
    </ligand>
</feature>
<name>A0A423PST9_9GAMM</name>
<feature type="binding site" evidence="10">
    <location>
        <position position="44"/>
    </location>
    <ligand>
        <name>Mg(2+)</name>
        <dbReference type="ChEBI" id="CHEBI:18420"/>
    </ligand>
</feature>
<organism evidence="12 13">
    <name type="scientific">Salinisphaera orenii MK-B5</name>
    <dbReference type="NCBI Taxonomy" id="856730"/>
    <lineage>
        <taxon>Bacteria</taxon>
        <taxon>Pseudomonadati</taxon>
        <taxon>Pseudomonadota</taxon>
        <taxon>Gammaproteobacteria</taxon>
        <taxon>Salinisphaerales</taxon>
        <taxon>Salinisphaeraceae</taxon>
        <taxon>Salinisphaera</taxon>
    </lineage>
</organism>
<dbReference type="EC" id="3.6.1.66" evidence="10"/>
<dbReference type="GO" id="GO:0009146">
    <property type="term" value="P:purine nucleoside triphosphate catabolic process"/>
    <property type="evidence" value="ECO:0007669"/>
    <property type="project" value="UniProtKB-UniRule"/>
</dbReference>
<dbReference type="GO" id="GO:0017111">
    <property type="term" value="F:ribonucleoside triphosphate phosphatase activity"/>
    <property type="evidence" value="ECO:0007669"/>
    <property type="project" value="InterPro"/>
</dbReference>
<evidence type="ECO:0000256" key="5">
    <source>
        <dbReference type="ARBA" id="ARBA00022801"/>
    </source>
</evidence>
<dbReference type="Proteomes" id="UP000283993">
    <property type="component" value="Unassembled WGS sequence"/>
</dbReference>
<feature type="binding site" evidence="10">
    <location>
        <begin position="158"/>
        <end position="161"/>
    </location>
    <ligand>
        <name>substrate</name>
    </ligand>
</feature>
<protein>
    <recommendedName>
        <fullName evidence="10">dITP/XTP pyrophosphatase</fullName>
        <ecNumber evidence="10">3.6.1.66</ecNumber>
    </recommendedName>
    <alternativeName>
        <fullName evidence="10">Non-canonical purine NTP pyrophosphatase</fullName>
    </alternativeName>
    <alternativeName>
        <fullName evidence="10">Non-standard purine NTP pyrophosphatase</fullName>
    </alternativeName>
    <alternativeName>
        <fullName evidence="10">Nucleoside-triphosphate diphosphatase</fullName>
    </alternativeName>
    <alternativeName>
        <fullName evidence="10">Nucleoside-triphosphate pyrophosphatase</fullName>
        <shortName evidence="10">NTPase</shortName>
    </alternativeName>
</protein>
<comment type="caution">
    <text evidence="12">The sequence shown here is derived from an EMBL/GenBank/DDBJ whole genome shotgun (WGS) entry which is preliminary data.</text>
</comment>
<keyword evidence="5 10" id="KW-0378">Hydrolase</keyword>
<dbReference type="GO" id="GO:0046872">
    <property type="term" value="F:metal ion binding"/>
    <property type="evidence" value="ECO:0007669"/>
    <property type="project" value="UniProtKB-KW"/>
</dbReference>
<dbReference type="GO" id="GO:0036222">
    <property type="term" value="F:XTP diphosphatase activity"/>
    <property type="evidence" value="ECO:0007669"/>
    <property type="project" value="UniProtKB-UniRule"/>
</dbReference>
<dbReference type="FunFam" id="3.90.950.10:FF:000001">
    <property type="entry name" value="dITP/XTP pyrophosphatase"/>
    <property type="match status" value="1"/>
</dbReference>
<dbReference type="Pfam" id="PF01725">
    <property type="entry name" value="Ham1p_like"/>
    <property type="match status" value="1"/>
</dbReference>
<feature type="binding site" evidence="10">
    <location>
        <begin position="12"/>
        <end position="17"/>
    </location>
    <ligand>
        <name>substrate</name>
    </ligand>
</feature>
<dbReference type="InterPro" id="IPR020922">
    <property type="entry name" value="dITP/XTP_pyrophosphatase"/>
</dbReference>
<evidence type="ECO:0000256" key="2">
    <source>
        <dbReference type="ARBA" id="ARBA00011738"/>
    </source>
</evidence>